<keyword evidence="2" id="KW-1185">Reference proteome</keyword>
<comment type="caution">
    <text evidence="1">The sequence shown here is derived from an EMBL/GenBank/DDBJ whole genome shotgun (WGS) entry which is preliminary data.</text>
</comment>
<reference evidence="1" key="2">
    <citation type="submission" date="2023-06" db="EMBL/GenBank/DDBJ databases">
        <authorList>
            <person name="Ma L."/>
            <person name="Liu K.-W."/>
            <person name="Li Z."/>
            <person name="Hsiao Y.-Y."/>
            <person name="Qi Y."/>
            <person name="Fu T."/>
            <person name="Tang G."/>
            <person name="Zhang D."/>
            <person name="Sun W.-H."/>
            <person name="Liu D.-K."/>
            <person name="Li Y."/>
            <person name="Chen G.-Z."/>
            <person name="Liu X.-D."/>
            <person name="Liao X.-Y."/>
            <person name="Jiang Y.-T."/>
            <person name="Yu X."/>
            <person name="Hao Y."/>
            <person name="Huang J."/>
            <person name="Zhao X.-W."/>
            <person name="Ke S."/>
            <person name="Chen Y.-Y."/>
            <person name="Wu W.-L."/>
            <person name="Hsu J.-L."/>
            <person name="Lin Y.-F."/>
            <person name="Huang M.-D."/>
            <person name="Li C.-Y."/>
            <person name="Huang L."/>
            <person name="Wang Z.-W."/>
            <person name="Zhao X."/>
            <person name="Zhong W.-Y."/>
            <person name="Peng D.-H."/>
            <person name="Ahmad S."/>
            <person name="Lan S."/>
            <person name="Zhang J.-S."/>
            <person name="Tsai W.-C."/>
            <person name="Van De Peer Y."/>
            <person name="Liu Z.-J."/>
        </authorList>
    </citation>
    <scope>NUCLEOTIDE SEQUENCE</scope>
    <source>
        <strain evidence="1">CP</strain>
        <tissue evidence="1">Leaves</tissue>
    </source>
</reference>
<protein>
    <submittedName>
        <fullName evidence="1">Uncharacterized protein</fullName>
    </submittedName>
</protein>
<sequence>MKRGCPSFIEFTRILSFPLPPVRLLNYCNPWFPKRSLPYQRLIKDWSAHFIGQDYVRFFSEGPKGFYLKLGDVMNDQGTHVAFSTVISLRAKTLKIFKELETIKQLGRRLFWSAVNVGSYSLNECPMHGSNFMSKDQTLLIFGPHIVPKEGTRFKA</sequence>
<dbReference type="Proteomes" id="UP001180020">
    <property type="component" value="Unassembled WGS sequence"/>
</dbReference>
<gene>
    <name evidence="1" type="ORF">QJS10_CPB18g00598</name>
</gene>
<organism evidence="1 2">
    <name type="scientific">Acorus calamus</name>
    <name type="common">Sweet flag</name>
    <dbReference type="NCBI Taxonomy" id="4465"/>
    <lineage>
        <taxon>Eukaryota</taxon>
        <taxon>Viridiplantae</taxon>
        <taxon>Streptophyta</taxon>
        <taxon>Embryophyta</taxon>
        <taxon>Tracheophyta</taxon>
        <taxon>Spermatophyta</taxon>
        <taxon>Magnoliopsida</taxon>
        <taxon>Liliopsida</taxon>
        <taxon>Acoraceae</taxon>
        <taxon>Acorus</taxon>
    </lineage>
</organism>
<dbReference type="EMBL" id="JAUJYO010000018">
    <property type="protein sequence ID" value="KAK1289692.1"/>
    <property type="molecule type" value="Genomic_DNA"/>
</dbReference>
<dbReference type="AlphaFoldDB" id="A0AAV9CLQ2"/>
<proteinExistence type="predicted"/>
<evidence type="ECO:0000313" key="1">
    <source>
        <dbReference type="EMBL" id="KAK1289692.1"/>
    </source>
</evidence>
<evidence type="ECO:0000313" key="2">
    <source>
        <dbReference type="Proteomes" id="UP001180020"/>
    </source>
</evidence>
<name>A0AAV9CLQ2_ACOCL</name>
<accession>A0AAV9CLQ2</accession>
<reference evidence="1" key="1">
    <citation type="journal article" date="2023" name="Nat. Commun.">
        <title>Diploid and tetraploid genomes of Acorus and the evolution of monocots.</title>
        <authorList>
            <person name="Ma L."/>
            <person name="Liu K.W."/>
            <person name="Li Z."/>
            <person name="Hsiao Y.Y."/>
            <person name="Qi Y."/>
            <person name="Fu T."/>
            <person name="Tang G.D."/>
            <person name="Zhang D."/>
            <person name="Sun W.H."/>
            <person name="Liu D.K."/>
            <person name="Li Y."/>
            <person name="Chen G.Z."/>
            <person name="Liu X.D."/>
            <person name="Liao X.Y."/>
            <person name="Jiang Y.T."/>
            <person name="Yu X."/>
            <person name="Hao Y."/>
            <person name="Huang J."/>
            <person name="Zhao X.W."/>
            <person name="Ke S."/>
            <person name="Chen Y.Y."/>
            <person name="Wu W.L."/>
            <person name="Hsu J.L."/>
            <person name="Lin Y.F."/>
            <person name="Huang M.D."/>
            <person name="Li C.Y."/>
            <person name="Huang L."/>
            <person name="Wang Z.W."/>
            <person name="Zhao X."/>
            <person name="Zhong W.Y."/>
            <person name="Peng D.H."/>
            <person name="Ahmad S."/>
            <person name="Lan S."/>
            <person name="Zhang J.S."/>
            <person name="Tsai W.C."/>
            <person name="Van de Peer Y."/>
            <person name="Liu Z.J."/>
        </authorList>
    </citation>
    <scope>NUCLEOTIDE SEQUENCE</scope>
    <source>
        <strain evidence="1">CP</strain>
    </source>
</reference>